<feature type="region of interest" description="Disordered" evidence="1">
    <location>
        <begin position="25"/>
        <end position="106"/>
    </location>
</feature>
<sequence length="106" mass="11163">MRDHVSRKWMPWSCCSVQPRVSSSADARFDFSPSNRASRVAGRLGSGDRREPTEPAVAPGSSSSSSSGPGPGALLKNSLVEQQSRADVPCVAPLSPRGPSAATRRN</sequence>
<gene>
    <name evidence="2" type="ORF">K0M31_014247</name>
</gene>
<comment type="caution">
    <text evidence="2">The sequence shown here is derived from an EMBL/GenBank/DDBJ whole genome shotgun (WGS) entry which is preliminary data.</text>
</comment>
<feature type="compositionally biased region" description="Low complexity" evidence="1">
    <location>
        <begin position="59"/>
        <end position="68"/>
    </location>
</feature>
<dbReference type="EMBL" id="JAHYIQ010000004">
    <property type="protein sequence ID" value="KAK1132879.1"/>
    <property type="molecule type" value="Genomic_DNA"/>
</dbReference>
<dbReference type="AlphaFoldDB" id="A0AA40G864"/>
<keyword evidence="3" id="KW-1185">Reference proteome</keyword>
<organism evidence="2 3">
    <name type="scientific">Melipona bicolor</name>
    <dbReference type="NCBI Taxonomy" id="60889"/>
    <lineage>
        <taxon>Eukaryota</taxon>
        <taxon>Metazoa</taxon>
        <taxon>Ecdysozoa</taxon>
        <taxon>Arthropoda</taxon>
        <taxon>Hexapoda</taxon>
        <taxon>Insecta</taxon>
        <taxon>Pterygota</taxon>
        <taxon>Neoptera</taxon>
        <taxon>Endopterygota</taxon>
        <taxon>Hymenoptera</taxon>
        <taxon>Apocrita</taxon>
        <taxon>Aculeata</taxon>
        <taxon>Apoidea</taxon>
        <taxon>Anthophila</taxon>
        <taxon>Apidae</taxon>
        <taxon>Melipona</taxon>
    </lineage>
</organism>
<evidence type="ECO:0000313" key="2">
    <source>
        <dbReference type="EMBL" id="KAK1132879.1"/>
    </source>
</evidence>
<evidence type="ECO:0000256" key="1">
    <source>
        <dbReference type="SAM" id="MobiDB-lite"/>
    </source>
</evidence>
<reference evidence="2" key="1">
    <citation type="submission" date="2021-10" db="EMBL/GenBank/DDBJ databases">
        <title>Melipona bicolor Genome sequencing and assembly.</title>
        <authorList>
            <person name="Araujo N.S."/>
            <person name="Arias M.C."/>
        </authorList>
    </citation>
    <scope>NUCLEOTIDE SEQUENCE</scope>
    <source>
        <strain evidence="2">USP_2M_L1-L4_2017</strain>
        <tissue evidence="2">Whole body</tissue>
    </source>
</reference>
<protein>
    <submittedName>
        <fullName evidence="2">Uncharacterized protein</fullName>
    </submittedName>
</protein>
<dbReference type="Proteomes" id="UP001177670">
    <property type="component" value="Unassembled WGS sequence"/>
</dbReference>
<evidence type="ECO:0000313" key="3">
    <source>
        <dbReference type="Proteomes" id="UP001177670"/>
    </source>
</evidence>
<proteinExistence type="predicted"/>
<accession>A0AA40G864</accession>
<name>A0AA40G864_9HYME</name>